<comment type="caution">
    <text evidence="1">The sequence shown here is derived from an EMBL/GenBank/DDBJ whole genome shotgun (WGS) entry which is preliminary data.</text>
</comment>
<dbReference type="AlphaFoldDB" id="A0A0F9DYK9"/>
<feature type="non-terminal residue" evidence="1">
    <location>
        <position position="1"/>
    </location>
</feature>
<evidence type="ECO:0000313" key="1">
    <source>
        <dbReference type="EMBL" id="KKL58891.1"/>
    </source>
</evidence>
<gene>
    <name evidence="1" type="ORF">LCGC14_2220860</name>
</gene>
<organism evidence="1">
    <name type="scientific">marine sediment metagenome</name>
    <dbReference type="NCBI Taxonomy" id="412755"/>
    <lineage>
        <taxon>unclassified sequences</taxon>
        <taxon>metagenomes</taxon>
        <taxon>ecological metagenomes</taxon>
    </lineage>
</organism>
<accession>A0A0F9DYK9</accession>
<dbReference type="EMBL" id="LAZR01029667">
    <property type="protein sequence ID" value="KKL58891.1"/>
    <property type="molecule type" value="Genomic_DNA"/>
</dbReference>
<sequence>SHGAGYGQAVLAENRMALILGLVKGLQRPEIVPIQSVRAAVTGHARINPKDEWEAFLPPDCADALALAVYAAEVMEDPRA</sequence>
<reference evidence="1" key="1">
    <citation type="journal article" date="2015" name="Nature">
        <title>Complex archaea that bridge the gap between prokaryotes and eukaryotes.</title>
        <authorList>
            <person name="Spang A."/>
            <person name="Saw J.H."/>
            <person name="Jorgensen S.L."/>
            <person name="Zaremba-Niedzwiedzka K."/>
            <person name="Martijn J."/>
            <person name="Lind A.E."/>
            <person name="van Eijk R."/>
            <person name="Schleper C."/>
            <person name="Guy L."/>
            <person name="Ettema T.J."/>
        </authorList>
    </citation>
    <scope>NUCLEOTIDE SEQUENCE</scope>
</reference>
<name>A0A0F9DYK9_9ZZZZ</name>
<protein>
    <submittedName>
        <fullName evidence="1">Uncharacterized protein</fullName>
    </submittedName>
</protein>
<proteinExistence type="predicted"/>